<protein>
    <recommendedName>
        <fullName evidence="3">DUF6594 domain-containing protein</fullName>
    </recommendedName>
</protein>
<sequence length="349" mass="38923">MASNDPRDYLPRGQSTQGGRQREVDEEMAGELGKSVDDFLAYDLLPPTRNGPNTPTAVPNGPALFPSHERNTMEAAGRAGPPERQERQESRRPGRLTTSNESRGSAKPPAPSIHATAQRLTEAEVQMLITRIKHWKDDKNDSGATVSYQISLAEVQRLYLRRLQCRLADHVAKLVKGTVPAEDDEWAEDLHRYVQALQDHDYMNTCAVQRPRDPFLITGDRLVDREVLVETVERHLSPQECRRLDPPTANLRLHWEQKRLPIAEPRSHSRSVAFLQRLTAAAVAAAFLIGPMWLMMLDRALYPSLIATTVFIVVFGLLMVLVLQDPTNVVSSAAAYAAVLVVFVGLTVT</sequence>
<comment type="caution">
    <text evidence="4">The sequence shown here is derived from an EMBL/GenBank/DDBJ whole genome shotgun (WGS) entry which is preliminary data.</text>
</comment>
<keyword evidence="2" id="KW-0812">Transmembrane</keyword>
<name>A0A167T6U5_9HYPO</name>
<dbReference type="STRING" id="1081102.A0A167T6U5"/>
<feature type="transmembrane region" description="Helical" evidence="2">
    <location>
        <begin position="301"/>
        <end position="323"/>
    </location>
</feature>
<organism evidence="4 5">
    <name type="scientific">Niveomyces insectorum RCEF 264</name>
    <dbReference type="NCBI Taxonomy" id="1081102"/>
    <lineage>
        <taxon>Eukaryota</taxon>
        <taxon>Fungi</taxon>
        <taxon>Dikarya</taxon>
        <taxon>Ascomycota</taxon>
        <taxon>Pezizomycotina</taxon>
        <taxon>Sordariomycetes</taxon>
        <taxon>Hypocreomycetidae</taxon>
        <taxon>Hypocreales</taxon>
        <taxon>Cordycipitaceae</taxon>
        <taxon>Niveomyces</taxon>
    </lineage>
</organism>
<keyword evidence="2" id="KW-0472">Membrane</keyword>
<evidence type="ECO:0000256" key="1">
    <source>
        <dbReference type="SAM" id="MobiDB-lite"/>
    </source>
</evidence>
<gene>
    <name evidence="4" type="ORF">SPI_05406</name>
</gene>
<reference evidence="4 5" key="1">
    <citation type="journal article" date="2016" name="Genome Biol. Evol.">
        <title>Divergent and convergent evolution of fungal pathogenicity.</title>
        <authorList>
            <person name="Shang Y."/>
            <person name="Xiao G."/>
            <person name="Zheng P."/>
            <person name="Cen K."/>
            <person name="Zhan S."/>
            <person name="Wang C."/>
        </authorList>
    </citation>
    <scope>NUCLEOTIDE SEQUENCE [LARGE SCALE GENOMIC DNA]</scope>
    <source>
        <strain evidence="4 5">RCEF 264</strain>
    </source>
</reference>
<keyword evidence="5" id="KW-1185">Reference proteome</keyword>
<dbReference type="Pfam" id="PF20237">
    <property type="entry name" value="DUF6594"/>
    <property type="match status" value="1"/>
</dbReference>
<dbReference type="Proteomes" id="UP000076874">
    <property type="component" value="Unassembled WGS sequence"/>
</dbReference>
<evidence type="ECO:0000256" key="2">
    <source>
        <dbReference type="SAM" id="Phobius"/>
    </source>
</evidence>
<dbReference type="AlphaFoldDB" id="A0A167T6U5"/>
<evidence type="ECO:0000313" key="5">
    <source>
        <dbReference type="Proteomes" id="UP000076874"/>
    </source>
</evidence>
<feature type="compositionally biased region" description="Basic and acidic residues" evidence="1">
    <location>
        <begin position="1"/>
        <end position="10"/>
    </location>
</feature>
<dbReference type="OrthoDB" id="3546297at2759"/>
<feature type="transmembrane region" description="Helical" evidence="2">
    <location>
        <begin position="329"/>
        <end position="348"/>
    </location>
</feature>
<feature type="region of interest" description="Disordered" evidence="1">
    <location>
        <begin position="1"/>
        <end position="114"/>
    </location>
</feature>
<feature type="transmembrane region" description="Helical" evidence="2">
    <location>
        <begin position="274"/>
        <end position="294"/>
    </location>
</feature>
<dbReference type="EMBL" id="AZHD01000009">
    <property type="protein sequence ID" value="OAA60282.1"/>
    <property type="molecule type" value="Genomic_DNA"/>
</dbReference>
<proteinExistence type="predicted"/>
<keyword evidence="2" id="KW-1133">Transmembrane helix</keyword>
<evidence type="ECO:0000259" key="3">
    <source>
        <dbReference type="Pfam" id="PF20237"/>
    </source>
</evidence>
<evidence type="ECO:0000313" key="4">
    <source>
        <dbReference type="EMBL" id="OAA60282.1"/>
    </source>
</evidence>
<feature type="compositionally biased region" description="Basic and acidic residues" evidence="1">
    <location>
        <begin position="81"/>
        <end position="92"/>
    </location>
</feature>
<accession>A0A167T6U5</accession>
<dbReference type="InterPro" id="IPR046529">
    <property type="entry name" value="DUF6594"/>
</dbReference>
<feature type="domain" description="DUF6594" evidence="3">
    <location>
        <begin position="221"/>
        <end position="341"/>
    </location>
</feature>